<keyword evidence="3" id="KW-0378">Hydrolase</keyword>
<dbReference type="SMART" id="SM00849">
    <property type="entry name" value="Lactamase_B"/>
    <property type="match status" value="1"/>
</dbReference>
<accession>A0A543ITL0</accession>
<protein>
    <submittedName>
        <fullName evidence="3">Glyoxylase-like metal-dependent hydrolase (Beta-lactamase superfamily II)</fullName>
    </submittedName>
</protein>
<dbReference type="RefSeq" id="WP_142258164.1">
    <property type="nucleotide sequence ID" value="NZ_BMPV01000008.1"/>
</dbReference>
<evidence type="ECO:0000259" key="2">
    <source>
        <dbReference type="SMART" id="SM00849"/>
    </source>
</evidence>
<dbReference type="Proteomes" id="UP000319213">
    <property type="component" value="Unassembled WGS sequence"/>
</dbReference>
<dbReference type="PANTHER" id="PTHR23131">
    <property type="entry name" value="ENDORIBONUCLEASE LACTB2"/>
    <property type="match status" value="1"/>
</dbReference>
<dbReference type="PANTHER" id="PTHR23131:SF4">
    <property type="entry name" value="METALLO-BETA-LACTAMASE SUPERFAMILY POTEIN"/>
    <property type="match status" value="1"/>
</dbReference>
<feature type="region of interest" description="Disordered" evidence="1">
    <location>
        <begin position="1"/>
        <end position="49"/>
    </location>
</feature>
<comment type="caution">
    <text evidence="3">The sequence shown here is derived from an EMBL/GenBank/DDBJ whole genome shotgun (WGS) entry which is preliminary data.</text>
</comment>
<dbReference type="InterPro" id="IPR050662">
    <property type="entry name" value="Sec-metab_biosynth-thioest"/>
</dbReference>
<gene>
    <name evidence="3" type="ORF">FHX40_0576</name>
</gene>
<feature type="compositionally biased region" description="Low complexity" evidence="1">
    <location>
        <begin position="1"/>
        <end position="27"/>
    </location>
</feature>
<dbReference type="EMBL" id="VFPQ01000001">
    <property type="protein sequence ID" value="TQM73918.1"/>
    <property type="molecule type" value="Genomic_DNA"/>
</dbReference>
<evidence type="ECO:0000313" key="3">
    <source>
        <dbReference type="EMBL" id="TQM73918.1"/>
    </source>
</evidence>
<feature type="domain" description="Metallo-beta-lactamase" evidence="2">
    <location>
        <begin position="77"/>
        <end position="302"/>
    </location>
</feature>
<dbReference type="InterPro" id="IPR036388">
    <property type="entry name" value="WH-like_DNA-bd_sf"/>
</dbReference>
<dbReference type="InterPro" id="IPR001279">
    <property type="entry name" value="Metallo-B-lactamas"/>
</dbReference>
<evidence type="ECO:0000256" key="1">
    <source>
        <dbReference type="SAM" id="MobiDB-lite"/>
    </source>
</evidence>
<dbReference type="InterPro" id="IPR036866">
    <property type="entry name" value="RibonucZ/Hydroxyglut_hydro"/>
</dbReference>
<evidence type="ECO:0000313" key="4">
    <source>
        <dbReference type="Proteomes" id="UP000319213"/>
    </source>
</evidence>
<dbReference type="Pfam" id="PF00753">
    <property type="entry name" value="Lactamase_B"/>
    <property type="match status" value="1"/>
</dbReference>
<organism evidence="3 4">
    <name type="scientific">Thermopolyspora flexuosa</name>
    <dbReference type="NCBI Taxonomy" id="103836"/>
    <lineage>
        <taxon>Bacteria</taxon>
        <taxon>Bacillati</taxon>
        <taxon>Actinomycetota</taxon>
        <taxon>Actinomycetes</taxon>
        <taxon>Streptosporangiales</taxon>
        <taxon>Streptosporangiaceae</taxon>
        <taxon>Thermopolyspora</taxon>
    </lineage>
</organism>
<dbReference type="Gene3D" id="1.10.10.10">
    <property type="entry name" value="Winged helix-like DNA-binding domain superfamily/Winged helix DNA-binding domain"/>
    <property type="match status" value="1"/>
</dbReference>
<dbReference type="Gene3D" id="3.60.15.10">
    <property type="entry name" value="Ribonuclease Z/Hydroxyacylglutathione hydrolase-like"/>
    <property type="match status" value="1"/>
</dbReference>
<name>A0A543ITL0_9ACTN</name>
<dbReference type="SUPFAM" id="SSF56281">
    <property type="entry name" value="Metallo-hydrolase/oxidoreductase"/>
    <property type="match status" value="1"/>
</dbReference>
<keyword evidence="4" id="KW-1185">Reference proteome</keyword>
<sequence>MVRDSAVSAAGSAAADAASGGTPAAAGDVSGAPARTVTPADERQRAAWRNGELPRVERVRPGLWSIPVPIPINSLRYVLVYALELTSGVAIIDAGWDSDEAFTALRDGLGQAGFDISDVRAVLVTHVHPDHYGLAGRVREHSGAWIGVHPADANLVHDRLFDLGDDPEARVRELIRRDRELLERCGAPQEVITEAVNLASLARRFAAPARPDVLIEDGDRPVLPGWDLRAVWTPGHSPGHLCFVSERRRILITGDHVLPRITPIVSVHPQSSPNPLADYLDSLATIRAVGVEAGVTEVLPAHEYRFLELTARVDHLMAHHEERLAEIEAAVAAAGGASCWELASRLTWSRPWESIPQFMRRMANNETLAHLVWLESRGRVRRVPGTPDLWYPAD</sequence>
<dbReference type="OrthoDB" id="2971563at2"/>
<dbReference type="AlphaFoldDB" id="A0A543ITL0"/>
<dbReference type="GO" id="GO:0016787">
    <property type="term" value="F:hydrolase activity"/>
    <property type="evidence" value="ECO:0007669"/>
    <property type="project" value="UniProtKB-KW"/>
</dbReference>
<reference evidence="3 4" key="1">
    <citation type="submission" date="2019-06" db="EMBL/GenBank/DDBJ databases">
        <title>Sequencing the genomes of 1000 actinobacteria strains.</title>
        <authorList>
            <person name="Klenk H.-P."/>
        </authorList>
    </citation>
    <scope>NUCLEOTIDE SEQUENCE [LARGE SCALE GENOMIC DNA]</scope>
    <source>
        <strain evidence="3 4">DSM 43186</strain>
    </source>
</reference>
<proteinExistence type="predicted"/>